<keyword evidence="4" id="KW-1185">Reference proteome</keyword>
<comment type="caution">
    <text evidence="3">The sequence shown here is derived from an EMBL/GenBank/DDBJ whole genome shotgun (WGS) entry which is preliminary data.</text>
</comment>
<evidence type="ECO:0000313" key="3">
    <source>
        <dbReference type="EMBL" id="OAZ05176.1"/>
    </source>
</evidence>
<proteinExistence type="predicted"/>
<dbReference type="PANTHER" id="PTHR31157:SF1">
    <property type="entry name" value="SCP DOMAIN-CONTAINING PROTEIN"/>
    <property type="match status" value="1"/>
</dbReference>
<dbReference type="Pfam" id="PF00188">
    <property type="entry name" value="CAP"/>
    <property type="match status" value="1"/>
</dbReference>
<dbReference type="OrthoDB" id="982527at2"/>
<dbReference type="PANTHER" id="PTHR31157">
    <property type="entry name" value="SCP DOMAIN-CONTAINING PROTEIN"/>
    <property type="match status" value="1"/>
</dbReference>
<name>A0A199XVC0_9FLAO</name>
<dbReference type="InterPro" id="IPR035940">
    <property type="entry name" value="CAP_sf"/>
</dbReference>
<sequence>MKTICKLLSLVLVSSFLFCSCSADSVDNATPEAKINTESAVAYTYNSIELETLSLINNYRKSLGLNTLEKINFISVKSQEHVNYMITNNVVNHNDFVSRSNEIIRVLGARNVSENIAYNYATPAAAFDAWLKSSIHKENIVGNFTHFGISVREDPATGKKYYVNIFAKI</sequence>
<protein>
    <submittedName>
        <fullName evidence="3">Cysteine-rich secretory protein family protein</fullName>
    </submittedName>
</protein>
<accession>A0A199XVC0</accession>
<dbReference type="SUPFAM" id="SSF55797">
    <property type="entry name" value="PR-1-like"/>
    <property type="match status" value="1"/>
</dbReference>
<dbReference type="AlphaFoldDB" id="A0A199XVC0"/>
<dbReference type="CDD" id="cd05379">
    <property type="entry name" value="CAP_bacterial"/>
    <property type="match status" value="1"/>
</dbReference>
<dbReference type="PROSITE" id="PS51257">
    <property type="entry name" value="PROKAR_LIPOPROTEIN"/>
    <property type="match status" value="1"/>
</dbReference>
<dbReference type="EMBL" id="JMTM01000017">
    <property type="protein sequence ID" value="OAZ05176.1"/>
    <property type="molecule type" value="Genomic_DNA"/>
</dbReference>
<keyword evidence="1" id="KW-0732">Signal</keyword>
<evidence type="ECO:0000313" key="4">
    <source>
        <dbReference type="Proteomes" id="UP000093807"/>
    </source>
</evidence>
<feature type="chain" id="PRO_5008287014" evidence="1">
    <location>
        <begin position="24"/>
        <end position="169"/>
    </location>
</feature>
<dbReference type="Gene3D" id="3.40.33.10">
    <property type="entry name" value="CAP"/>
    <property type="match status" value="1"/>
</dbReference>
<dbReference type="PATRIC" id="fig|29536.5.peg.1058"/>
<organism evidence="3 4">
    <name type="scientific">Flavobacterium succinicans</name>
    <dbReference type="NCBI Taxonomy" id="29536"/>
    <lineage>
        <taxon>Bacteria</taxon>
        <taxon>Pseudomonadati</taxon>
        <taxon>Bacteroidota</taxon>
        <taxon>Flavobacteriia</taxon>
        <taxon>Flavobacteriales</taxon>
        <taxon>Flavobacteriaceae</taxon>
        <taxon>Flavobacterium</taxon>
    </lineage>
</organism>
<feature type="domain" description="SCP" evidence="2">
    <location>
        <begin position="53"/>
        <end position="163"/>
    </location>
</feature>
<dbReference type="InterPro" id="IPR014044">
    <property type="entry name" value="CAP_dom"/>
</dbReference>
<evidence type="ECO:0000259" key="2">
    <source>
        <dbReference type="Pfam" id="PF00188"/>
    </source>
</evidence>
<reference evidence="3 4" key="1">
    <citation type="submission" date="2016-06" db="EMBL/GenBank/DDBJ databases">
        <title>Draft genome sequence of Flavobacterium succinicans strain DD5b.</title>
        <authorList>
            <person name="Poehlein A."/>
            <person name="Daniel R."/>
            <person name="Simeonova D.D."/>
        </authorList>
    </citation>
    <scope>NUCLEOTIDE SEQUENCE [LARGE SCALE GENOMIC DNA]</scope>
    <source>
        <strain evidence="3 4">DD5b</strain>
    </source>
</reference>
<dbReference type="Proteomes" id="UP000093807">
    <property type="component" value="Unassembled WGS sequence"/>
</dbReference>
<feature type="signal peptide" evidence="1">
    <location>
        <begin position="1"/>
        <end position="23"/>
    </location>
</feature>
<dbReference type="RefSeq" id="WP_064714851.1">
    <property type="nucleotide sequence ID" value="NZ_JMTM01000017.1"/>
</dbReference>
<evidence type="ECO:0000256" key="1">
    <source>
        <dbReference type="SAM" id="SignalP"/>
    </source>
</evidence>
<gene>
    <name evidence="3" type="ORF">FLB_10280</name>
</gene>